<dbReference type="Proteomes" id="UP001592582">
    <property type="component" value="Unassembled WGS sequence"/>
</dbReference>
<sequence length="67" mass="7578">MAESAERQVRGILAATRTRVQIDALMDQLRAEFHAEAEPIPYQLADPADLAGRPEFFEQVHTLENRS</sequence>
<organism evidence="1 2">
    <name type="scientific">Streptacidiphilus alkalitolerans</name>
    <dbReference type="NCBI Taxonomy" id="3342712"/>
    <lineage>
        <taxon>Bacteria</taxon>
        <taxon>Bacillati</taxon>
        <taxon>Actinomycetota</taxon>
        <taxon>Actinomycetes</taxon>
        <taxon>Kitasatosporales</taxon>
        <taxon>Streptomycetaceae</taxon>
        <taxon>Streptacidiphilus</taxon>
    </lineage>
</organism>
<comment type="caution">
    <text evidence="1">The sequence shown here is derived from an EMBL/GenBank/DDBJ whole genome shotgun (WGS) entry which is preliminary data.</text>
</comment>
<dbReference type="EMBL" id="JBHEZX010000005">
    <property type="protein sequence ID" value="MFC1410474.1"/>
    <property type="molecule type" value="Genomic_DNA"/>
</dbReference>
<accession>A0ABV6V9S3</accession>
<name>A0ABV6V9S3_9ACTN</name>
<proteinExistence type="predicted"/>
<evidence type="ECO:0000313" key="2">
    <source>
        <dbReference type="Proteomes" id="UP001592582"/>
    </source>
</evidence>
<protein>
    <submittedName>
        <fullName evidence="1">Uncharacterized protein</fullName>
    </submittedName>
</protein>
<keyword evidence="2" id="KW-1185">Reference proteome</keyword>
<evidence type="ECO:0000313" key="1">
    <source>
        <dbReference type="EMBL" id="MFC1410474.1"/>
    </source>
</evidence>
<dbReference type="RefSeq" id="WP_380508176.1">
    <property type="nucleotide sequence ID" value="NZ_JBHEZX010000005.1"/>
</dbReference>
<reference evidence="1 2" key="1">
    <citation type="submission" date="2024-09" db="EMBL/GenBank/DDBJ databases">
        <authorList>
            <person name="Lee S.D."/>
        </authorList>
    </citation>
    <scope>NUCLEOTIDE SEQUENCE [LARGE SCALE GENOMIC DNA]</scope>
    <source>
        <strain evidence="1 2">N1-1</strain>
    </source>
</reference>
<gene>
    <name evidence="1" type="ORF">ACEZDG_14490</name>
</gene>